<accession>A0AAV5SU32</accession>
<sequence>LSVHHLAIINPEEFLIQMSSILQLIFIEQQLPRIGRLNTIDFFGIHNDDWARIIINMLSRKLDKLYINNHDFSRFISSHCAHNLTQRLPMLGKKIWFQAYRVHSDEPIHVYNNHLVKVDNTNIFGRR</sequence>
<keyword evidence="3" id="KW-1185">Reference proteome</keyword>
<proteinExistence type="predicted"/>
<gene>
    <name evidence="1" type="ORF">PENTCL1PPCAC_8127</name>
    <name evidence="2" type="ORF">PENTCL1PPCAC_8131</name>
</gene>
<name>A0AAV5SU32_9BILA</name>
<organism evidence="1 3">
    <name type="scientific">Pristionchus entomophagus</name>
    <dbReference type="NCBI Taxonomy" id="358040"/>
    <lineage>
        <taxon>Eukaryota</taxon>
        <taxon>Metazoa</taxon>
        <taxon>Ecdysozoa</taxon>
        <taxon>Nematoda</taxon>
        <taxon>Chromadorea</taxon>
        <taxon>Rhabditida</taxon>
        <taxon>Rhabditina</taxon>
        <taxon>Diplogasteromorpha</taxon>
        <taxon>Diplogasteroidea</taxon>
        <taxon>Neodiplogasteridae</taxon>
        <taxon>Pristionchus</taxon>
    </lineage>
</organism>
<evidence type="ECO:0000313" key="3">
    <source>
        <dbReference type="Proteomes" id="UP001432027"/>
    </source>
</evidence>
<protein>
    <submittedName>
        <fullName evidence="1">Uncharacterized protein</fullName>
    </submittedName>
</protein>
<dbReference type="AlphaFoldDB" id="A0AAV5SU32"/>
<dbReference type="Proteomes" id="UP001432027">
    <property type="component" value="Unassembled WGS sequence"/>
</dbReference>
<feature type="non-terminal residue" evidence="1">
    <location>
        <position position="127"/>
    </location>
</feature>
<comment type="caution">
    <text evidence="1">The sequence shown here is derived from an EMBL/GenBank/DDBJ whole genome shotgun (WGS) entry which is preliminary data.</text>
</comment>
<feature type="non-terminal residue" evidence="1">
    <location>
        <position position="1"/>
    </location>
</feature>
<evidence type="ECO:0000313" key="1">
    <source>
        <dbReference type="EMBL" id="GMS85952.1"/>
    </source>
</evidence>
<reference evidence="1" key="1">
    <citation type="submission" date="2023-10" db="EMBL/GenBank/DDBJ databases">
        <title>Genome assembly of Pristionchus species.</title>
        <authorList>
            <person name="Yoshida K."/>
            <person name="Sommer R.J."/>
        </authorList>
    </citation>
    <scope>NUCLEOTIDE SEQUENCE</scope>
    <source>
        <strain evidence="1">RS0144</strain>
    </source>
</reference>
<dbReference type="EMBL" id="BTSX01000002">
    <property type="protein sequence ID" value="GMS85952.1"/>
    <property type="molecule type" value="Genomic_DNA"/>
</dbReference>
<evidence type="ECO:0000313" key="2">
    <source>
        <dbReference type="EMBL" id="GMS85956.1"/>
    </source>
</evidence>
<dbReference type="EMBL" id="BTSX01000002">
    <property type="protein sequence ID" value="GMS85956.1"/>
    <property type="molecule type" value="Genomic_DNA"/>
</dbReference>